<evidence type="ECO:0000256" key="1">
    <source>
        <dbReference type="SAM" id="MobiDB-lite"/>
    </source>
</evidence>
<evidence type="ECO:0000313" key="2">
    <source>
        <dbReference type="EMBL" id="EDS11401.1"/>
    </source>
</evidence>
<reference evidence="2" key="2">
    <citation type="submission" date="2013-09" db="EMBL/GenBank/DDBJ databases">
        <title>Draft genome sequence of Anaerotruncus colihominis(DSM 17241).</title>
        <authorList>
            <person name="Sudarsanam P."/>
            <person name="Ley R."/>
            <person name="Guruge J."/>
            <person name="Turnbaugh P.J."/>
            <person name="Mahowald M."/>
            <person name="Liep D."/>
            <person name="Gordon J."/>
        </authorList>
    </citation>
    <scope>NUCLEOTIDE SEQUENCE</scope>
    <source>
        <strain evidence="2">DSM 17241</strain>
    </source>
</reference>
<dbReference type="Proteomes" id="UP000003803">
    <property type="component" value="Unassembled WGS sequence"/>
</dbReference>
<keyword evidence="3" id="KW-1185">Reference proteome</keyword>
<reference evidence="2" key="1">
    <citation type="submission" date="2007-11" db="EMBL/GenBank/DDBJ databases">
        <authorList>
            <person name="Fulton L."/>
            <person name="Clifton S."/>
            <person name="Fulton B."/>
            <person name="Xu J."/>
            <person name="Minx P."/>
            <person name="Pepin K.H."/>
            <person name="Johnson M."/>
            <person name="Thiruvilangam P."/>
            <person name="Bhonagiri V."/>
            <person name="Nash W.E."/>
            <person name="Mardis E.R."/>
            <person name="Wilson R.K."/>
        </authorList>
    </citation>
    <scope>NUCLEOTIDE SEQUENCE [LARGE SCALE GENOMIC DNA]</scope>
    <source>
        <strain evidence="2">DSM 17241</strain>
    </source>
</reference>
<dbReference type="AlphaFoldDB" id="B0PB71"/>
<feature type="region of interest" description="Disordered" evidence="1">
    <location>
        <begin position="1"/>
        <end position="22"/>
    </location>
</feature>
<accession>B0PB71</accession>
<sequence>MHNGSPLTRQPPFDGQLYQGDTRTRPASALMADYIMPLRGHGIICAGQTATP</sequence>
<comment type="caution">
    <text evidence="2">The sequence shown here is derived from an EMBL/GenBank/DDBJ whole genome shotgun (WGS) entry which is preliminary data.</text>
</comment>
<protein>
    <submittedName>
        <fullName evidence="2">Uncharacterized protein</fullName>
    </submittedName>
</protein>
<organism evidence="2 3">
    <name type="scientific">Anaerotruncus colihominis DSM 17241</name>
    <dbReference type="NCBI Taxonomy" id="445972"/>
    <lineage>
        <taxon>Bacteria</taxon>
        <taxon>Bacillati</taxon>
        <taxon>Bacillota</taxon>
        <taxon>Clostridia</taxon>
        <taxon>Eubacteriales</taxon>
        <taxon>Oscillospiraceae</taxon>
        <taxon>Anaerotruncus</taxon>
    </lineage>
</organism>
<dbReference type="HOGENOM" id="CLU_3076123_0_0_9"/>
<evidence type="ECO:0000313" key="3">
    <source>
        <dbReference type="Proteomes" id="UP000003803"/>
    </source>
</evidence>
<name>B0PB71_9FIRM</name>
<dbReference type="EMBL" id="ABGD02000014">
    <property type="protein sequence ID" value="EDS11401.1"/>
    <property type="molecule type" value="Genomic_DNA"/>
</dbReference>
<proteinExistence type="predicted"/>
<gene>
    <name evidence="2" type="ORF">ANACOL_02022</name>
</gene>